<dbReference type="Proteomes" id="UP000184038">
    <property type="component" value="Unassembled WGS sequence"/>
</dbReference>
<evidence type="ECO:0000256" key="3">
    <source>
        <dbReference type="ARBA" id="ARBA00022475"/>
    </source>
</evidence>
<dbReference type="SUPFAM" id="SSF53756">
    <property type="entry name" value="UDP-Glycosyltransferase/glycogen phosphorylase"/>
    <property type="match status" value="1"/>
</dbReference>
<proteinExistence type="inferred from homology"/>
<dbReference type="PANTHER" id="PTHR37316:SF3">
    <property type="entry name" value="TEICHOIC ACID GLYCEROL-PHOSPHATE TRANSFERASE"/>
    <property type="match status" value="1"/>
</dbReference>
<accession>A0A1M7L4X2</accession>
<evidence type="ECO:0000256" key="5">
    <source>
        <dbReference type="ARBA" id="ARBA00022944"/>
    </source>
</evidence>
<comment type="subcellular location">
    <subcellularLocation>
        <location evidence="1">Cell membrane</location>
        <topology evidence="1">Peripheral membrane protein</topology>
    </subcellularLocation>
</comment>
<dbReference type="InterPro" id="IPR007554">
    <property type="entry name" value="Glycerophosphate_synth"/>
</dbReference>
<dbReference type="AlphaFoldDB" id="A0A1M7L4X2"/>
<dbReference type="GO" id="GO:0019350">
    <property type="term" value="P:teichoic acid biosynthetic process"/>
    <property type="evidence" value="ECO:0007669"/>
    <property type="project" value="UniProtKB-KW"/>
</dbReference>
<dbReference type="GO" id="GO:0005886">
    <property type="term" value="C:plasma membrane"/>
    <property type="evidence" value="ECO:0007669"/>
    <property type="project" value="UniProtKB-SubCell"/>
</dbReference>
<protein>
    <submittedName>
        <fullName evidence="7">CDP-glycerol glycerophosphotransferase</fullName>
    </submittedName>
</protein>
<evidence type="ECO:0000313" key="8">
    <source>
        <dbReference type="Proteomes" id="UP000184038"/>
    </source>
</evidence>
<keyword evidence="6" id="KW-0472">Membrane</keyword>
<keyword evidence="3" id="KW-1003">Cell membrane</keyword>
<evidence type="ECO:0000256" key="2">
    <source>
        <dbReference type="ARBA" id="ARBA00010488"/>
    </source>
</evidence>
<keyword evidence="5" id="KW-0777">Teichoic acid biosynthesis</keyword>
<keyword evidence="8" id="KW-1185">Reference proteome</keyword>
<dbReference type="GO" id="GO:0047355">
    <property type="term" value="F:CDP-glycerol glycerophosphotransferase activity"/>
    <property type="evidence" value="ECO:0007669"/>
    <property type="project" value="InterPro"/>
</dbReference>
<dbReference type="Gene3D" id="3.40.50.12580">
    <property type="match status" value="1"/>
</dbReference>
<dbReference type="EMBL" id="FRCP01000015">
    <property type="protein sequence ID" value="SHM72846.1"/>
    <property type="molecule type" value="Genomic_DNA"/>
</dbReference>
<dbReference type="RefSeq" id="WP_073289276.1">
    <property type="nucleotide sequence ID" value="NZ_FRCP01000015.1"/>
</dbReference>
<dbReference type="InterPro" id="IPR043148">
    <property type="entry name" value="TagF_C"/>
</dbReference>
<dbReference type="Gene3D" id="3.40.50.11820">
    <property type="match status" value="1"/>
</dbReference>
<dbReference type="Pfam" id="PF04464">
    <property type="entry name" value="Glyphos_transf"/>
    <property type="match status" value="1"/>
</dbReference>
<evidence type="ECO:0000256" key="6">
    <source>
        <dbReference type="ARBA" id="ARBA00023136"/>
    </source>
</evidence>
<dbReference type="OrthoDB" id="9807097at2"/>
<comment type="similarity">
    <text evidence="2">Belongs to the CDP-glycerol glycerophosphotransferase family.</text>
</comment>
<dbReference type="InterPro" id="IPR051612">
    <property type="entry name" value="Teichoic_Acid_Biosynth"/>
</dbReference>
<gene>
    <name evidence="7" type="ORF">SAMN02746066_03066</name>
</gene>
<dbReference type="InterPro" id="IPR043149">
    <property type="entry name" value="TagF_N"/>
</dbReference>
<dbReference type="STRING" id="1120996.SAMN02746066_03066"/>
<evidence type="ECO:0000313" key="7">
    <source>
        <dbReference type="EMBL" id="SHM72846.1"/>
    </source>
</evidence>
<evidence type="ECO:0000256" key="1">
    <source>
        <dbReference type="ARBA" id="ARBA00004202"/>
    </source>
</evidence>
<keyword evidence="4 7" id="KW-0808">Transferase</keyword>
<reference evidence="7 8" key="1">
    <citation type="submission" date="2016-11" db="EMBL/GenBank/DDBJ databases">
        <authorList>
            <person name="Jaros S."/>
            <person name="Januszkiewicz K."/>
            <person name="Wedrychowicz H."/>
        </authorList>
    </citation>
    <scope>NUCLEOTIDE SEQUENCE [LARGE SCALE GENOMIC DNA]</scope>
    <source>
        <strain evidence="7 8">DSM 15930</strain>
    </source>
</reference>
<organism evidence="7 8">
    <name type="scientific">Anaerosporobacter mobilis DSM 15930</name>
    <dbReference type="NCBI Taxonomy" id="1120996"/>
    <lineage>
        <taxon>Bacteria</taxon>
        <taxon>Bacillati</taxon>
        <taxon>Bacillota</taxon>
        <taxon>Clostridia</taxon>
        <taxon>Lachnospirales</taxon>
        <taxon>Lachnospiraceae</taxon>
        <taxon>Anaerosporobacter</taxon>
    </lineage>
</organism>
<dbReference type="PANTHER" id="PTHR37316">
    <property type="entry name" value="TEICHOIC ACID GLYCEROL-PHOSPHATE PRIMASE"/>
    <property type="match status" value="1"/>
</dbReference>
<sequence length="400" mass="47593">MRKVLQLVRSIVKKCIVLIYRILNKILPLQKKTIVFGSNLGRNYSGNPKAIYENMVEQGLDQIYHIVWFFENENTKIPGKAKIAKYGRFKYLYYMAVAKIWVFDCRQPKFLVKRKGVTYIQTWHGTPLKKLALDMKEVTMAEGKDTDEYKKDFYDNAQTWDYLLSQNSYSTAIFRRAFAFYKTMVEVGYPRNDILFTGNNEETIKELKMELGLPLDKKVILYAPTWRDDEFYCQGSYKFNPSLAFHMFMERLREEYVCIVKYHYLIQDSIDWADYKGFIYDYDKSYDIANLYLVSDMLITDYSSVMFDYSLLNRPMFFYAYDLEKYKDILRGFYFDFVSDVPGPISLKTEDLIDDILHYDANDYRAKYTRFHEKYNHLDDGHASEKVVDIIKSHISRNGE</sequence>
<evidence type="ECO:0000256" key="4">
    <source>
        <dbReference type="ARBA" id="ARBA00022679"/>
    </source>
</evidence>
<name>A0A1M7L4X2_9FIRM</name>